<comment type="caution">
    <text evidence="2">The sequence shown here is derived from an EMBL/GenBank/DDBJ whole genome shotgun (WGS) entry which is preliminary data.</text>
</comment>
<accession>A0A1V9ZY45</accession>
<keyword evidence="3" id="KW-1185">Reference proteome</keyword>
<proteinExistence type="predicted"/>
<dbReference type="EMBL" id="JNBS01001055">
    <property type="protein sequence ID" value="OQS02942.1"/>
    <property type="molecule type" value="Genomic_DNA"/>
</dbReference>
<dbReference type="Proteomes" id="UP000243217">
    <property type="component" value="Unassembled WGS sequence"/>
</dbReference>
<protein>
    <submittedName>
        <fullName evidence="2">Uncharacterized protein</fullName>
    </submittedName>
</protein>
<reference evidence="2 3" key="1">
    <citation type="journal article" date="2014" name="Genome Biol. Evol.">
        <title>The secreted proteins of Achlya hypogyna and Thraustotheca clavata identify the ancestral oomycete secretome and reveal gene acquisitions by horizontal gene transfer.</title>
        <authorList>
            <person name="Misner I."/>
            <person name="Blouin N."/>
            <person name="Leonard G."/>
            <person name="Richards T.A."/>
            <person name="Lane C.E."/>
        </authorList>
    </citation>
    <scope>NUCLEOTIDE SEQUENCE [LARGE SCALE GENOMIC DNA]</scope>
    <source>
        <strain evidence="2 3">ATCC 34112</strain>
    </source>
</reference>
<dbReference type="AlphaFoldDB" id="A0A1V9ZY45"/>
<feature type="region of interest" description="Disordered" evidence="1">
    <location>
        <begin position="1"/>
        <end position="31"/>
    </location>
</feature>
<evidence type="ECO:0000313" key="2">
    <source>
        <dbReference type="EMBL" id="OQS02942.1"/>
    </source>
</evidence>
<evidence type="ECO:0000256" key="1">
    <source>
        <dbReference type="SAM" id="MobiDB-lite"/>
    </source>
</evidence>
<organism evidence="2 3">
    <name type="scientific">Thraustotheca clavata</name>
    <dbReference type="NCBI Taxonomy" id="74557"/>
    <lineage>
        <taxon>Eukaryota</taxon>
        <taxon>Sar</taxon>
        <taxon>Stramenopiles</taxon>
        <taxon>Oomycota</taxon>
        <taxon>Saprolegniomycetes</taxon>
        <taxon>Saprolegniales</taxon>
        <taxon>Achlyaceae</taxon>
        <taxon>Thraustotheca</taxon>
    </lineage>
</organism>
<sequence>MPPKRKATTSPRSEKRSKKSADNNSNEARKAKAKTMKARILYLVSVATGLLSGAAIKKLLVSEFGNKESKKFNSNVNEILKDLVEEERDDFGKIKGKYYGGESTPAFKKHCDQISQEEKIQKLKDEGLIECCFCEHLCDEDCFVDEDSVARGGEYRCSKCKKTFWTWISTGYTQAHPIEYRYGDGEEDYKDLSD</sequence>
<name>A0A1V9ZY45_9STRA</name>
<evidence type="ECO:0000313" key="3">
    <source>
        <dbReference type="Proteomes" id="UP000243217"/>
    </source>
</evidence>
<gene>
    <name evidence="2" type="ORF">THRCLA_21288</name>
</gene>
<dbReference type="OrthoDB" id="69759at2759"/>